<keyword evidence="9" id="KW-0472">Membrane</keyword>
<protein>
    <recommendedName>
        <fullName evidence="12">Charged multivesicular body protein 4b</fullName>
    </recommendedName>
</protein>
<dbReference type="GO" id="GO:0032511">
    <property type="term" value="P:late endosome to vacuole transport via multivesicular body sorting pathway"/>
    <property type="evidence" value="ECO:0007669"/>
    <property type="project" value="TreeGrafter"/>
</dbReference>
<keyword evidence="8" id="KW-0175">Coiled coil</keyword>
<keyword evidence="5" id="KW-0963">Cytoplasm</keyword>
<evidence type="ECO:0000256" key="1">
    <source>
        <dbReference type="ARBA" id="ARBA00004514"/>
    </source>
</evidence>
<feature type="region of interest" description="Disordered" evidence="10">
    <location>
        <begin position="186"/>
        <end position="208"/>
    </location>
</feature>
<feature type="region of interest" description="Disordered" evidence="10">
    <location>
        <begin position="1"/>
        <end position="39"/>
    </location>
</feature>
<dbReference type="Pfam" id="PF03357">
    <property type="entry name" value="Snf7"/>
    <property type="match status" value="1"/>
</dbReference>
<keyword evidence="7" id="KW-0653">Protein transport</keyword>
<feature type="compositionally biased region" description="Basic and acidic residues" evidence="10">
    <location>
        <begin position="25"/>
        <end position="39"/>
    </location>
</feature>
<keyword evidence="6" id="KW-0967">Endosome</keyword>
<organism evidence="11">
    <name type="scientific">Castor canadensis</name>
    <name type="common">American beaver</name>
    <dbReference type="NCBI Taxonomy" id="51338"/>
    <lineage>
        <taxon>Eukaryota</taxon>
        <taxon>Metazoa</taxon>
        <taxon>Chordata</taxon>
        <taxon>Craniata</taxon>
        <taxon>Vertebrata</taxon>
        <taxon>Euteleostomi</taxon>
        <taxon>Mammalia</taxon>
        <taxon>Eutheria</taxon>
        <taxon>Euarchontoglires</taxon>
        <taxon>Glires</taxon>
        <taxon>Rodentia</taxon>
        <taxon>Castorimorpha</taxon>
        <taxon>Castoridae</taxon>
        <taxon>Castor</taxon>
    </lineage>
</organism>
<evidence type="ECO:0000256" key="10">
    <source>
        <dbReference type="SAM" id="MobiDB-lite"/>
    </source>
</evidence>
<dbReference type="Gene3D" id="6.10.250.1710">
    <property type="match status" value="1"/>
</dbReference>
<dbReference type="GO" id="GO:0006900">
    <property type="term" value="P:vesicle budding from membrane"/>
    <property type="evidence" value="ECO:0007669"/>
    <property type="project" value="TreeGrafter"/>
</dbReference>
<dbReference type="GO" id="GO:0031902">
    <property type="term" value="C:late endosome membrane"/>
    <property type="evidence" value="ECO:0007669"/>
    <property type="project" value="UniProtKB-SubCell"/>
</dbReference>
<keyword evidence="4" id="KW-0813">Transport</keyword>
<comment type="subcellular location">
    <subcellularLocation>
        <location evidence="1">Cytoplasm</location>
        <location evidence="1">Cytosol</location>
    </subcellularLocation>
    <subcellularLocation>
        <location evidence="2">Late endosome membrane</location>
        <topology evidence="2">Peripheral membrane protein</topology>
    </subcellularLocation>
</comment>
<evidence type="ECO:0000256" key="2">
    <source>
        <dbReference type="ARBA" id="ARBA00004633"/>
    </source>
</evidence>
<dbReference type="PANTHER" id="PTHR22761:SF4">
    <property type="entry name" value="CHARGED MULTIVESICULAR BODY PROTEIN 4B"/>
    <property type="match status" value="1"/>
</dbReference>
<evidence type="ECO:0000256" key="7">
    <source>
        <dbReference type="ARBA" id="ARBA00022927"/>
    </source>
</evidence>
<dbReference type="GO" id="GO:0005771">
    <property type="term" value="C:multivesicular body"/>
    <property type="evidence" value="ECO:0007669"/>
    <property type="project" value="TreeGrafter"/>
</dbReference>
<evidence type="ECO:0000256" key="3">
    <source>
        <dbReference type="ARBA" id="ARBA00006190"/>
    </source>
</evidence>
<evidence type="ECO:0000313" key="11">
    <source>
        <dbReference type="Ensembl" id="ENSCCNP00000011173.1"/>
    </source>
</evidence>
<name>A0A8C0WL61_CASCN</name>
<dbReference type="Ensembl" id="ENSCCNT00000014620.1">
    <property type="protein sequence ID" value="ENSCCNP00000011173.1"/>
    <property type="gene ID" value="ENSCCNG00000011570.1"/>
</dbReference>
<dbReference type="GO" id="GO:0009898">
    <property type="term" value="C:cytoplasmic side of plasma membrane"/>
    <property type="evidence" value="ECO:0007669"/>
    <property type="project" value="TreeGrafter"/>
</dbReference>
<evidence type="ECO:0000256" key="9">
    <source>
        <dbReference type="ARBA" id="ARBA00023136"/>
    </source>
</evidence>
<dbReference type="GO" id="GO:0015031">
    <property type="term" value="P:protein transport"/>
    <property type="evidence" value="ECO:0007669"/>
    <property type="project" value="UniProtKB-KW"/>
</dbReference>
<dbReference type="PANTHER" id="PTHR22761">
    <property type="entry name" value="CHARGED MULTIVESICULAR BODY PROTEIN"/>
    <property type="match status" value="1"/>
</dbReference>
<evidence type="ECO:0000256" key="8">
    <source>
        <dbReference type="ARBA" id="ARBA00023054"/>
    </source>
</evidence>
<proteinExistence type="inferred from homology"/>
<dbReference type="GO" id="GO:0005829">
    <property type="term" value="C:cytosol"/>
    <property type="evidence" value="ECO:0007669"/>
    <property type="project" value="UniProtKB-SubCell"/>
</dbReference>
<evidence type="ECO:0000256" key="4">
    <source>
        <dbReference type="ARBA" id="ARBA00022448"/>
    </source>
</evidence>
<comment type="similarity">
    <text evidence="3">Belongs to the SNF7 family.</text>
</comment>
<evidence type="ECO:0008006" key="12">
    <source>
        <dbReference type="Google" id="ProtNLM"/>
    </source>
</evidence>
<accession>A0A8C0WL61</accession>
<reference evidence="11" key="1">
    <citation type="submission" date="2023-09" db="UniProtKB">
        <authorList>
            <consortium name="Ensembl"/>
        </authorList>
    </citation>
    <scope>IDENTIFICATION</scope>
</reference>
<sequence>MTQLGTCVGRGRRSTQPRPAVAGSRDTEEMLSKKQEFQEEKIEQELTAARKPSTKHKCAALRALKPRRAMGKQLAQIDGTLSTTEFQREALEDANTNTQGLENMGSAARAMKAAHDNMDIDQVDELMRDIAGQQGLAEEISTAFSKPVGFGEEFDEDELMAELEELEREELDRNLLEISGPETVPLPNVPSIALPSKPAKKKEEEDDAMKELENWAGSMSLGQCQLGPDRLWWPAWRAAIAWQGRQDAGQVASIAHL</sequence>
<dbReference type="AlphaFoldDB" id="A0A8C0WL61"/>
<evidence type="ECO:0000256" key="5">
    <source>
        <dbReference type="ARBA" id="ARBA00022490"/>
    </source>
</evidence>
<dbReference type="InterPro" id="IPR005024">
    <property type="entry name" value="Snf7_fam"/>
</dbReference>
<evidence type="ECO:0000256" key="6">
    <source>
        <dbReference type="ARBA" id="ARBA00022753"/>
    </source>
</evidence>
<dbReference type="Gene3D" id="1.10.287.1060">
    <property type="entry name" value="ESAT-6-like"/>
    <property type="match status" value="1"/>
</dbReference>
<dbReference type="GO" id="GO:0000815">
    <property type="term" value="C:ESCRT III complex"/>
    <property type="evidence" value="ECO:0007669"/>
    <property type="project" value="TreeGrafter"/>
</dbReference>